<gene>
    <name evidence="1" type="ORF">M9458_015549</name>
</gene>
<protein>
    <recommendedName>
        <fullName evidence="3">Androgen receptor</fullName>
    </recommendedName>
</protein>
<dbReference type="AlphaFoldDB" id="A0ABD0QRI1"/>
<comment type="caution">
    <text evidence="1">The sequence shown here is derived from an EMBL/GenBank/DDBJ whole genome shotgun (WGS) entry which is preliminary data.</text>
</comment>
<dbReference type="EMBL" id="JAMKFB020000007">
    <property type="protein sequence ID" value="KAL0188450.1"/>
    <property type="molecule type" value="Genomic_DNA"/>
</dbReference>
<feature type="non-terminal residue" evidence="1">
    <location>
        <position position="1"/>
    </location>
</feature>
<evidence type="ECO:0000313" key="2">
    <source>
        <dbReference type="Proteomes" id="UP001529510"/>
    </source>
</evidence>
<feature type="non-terminal residue" evidence="1">
    <location>
        <position position="98"/>
    </location>
</feature>
<sequence length="98" mass="10243">QLGEEQALPCAEHLFSRDGAGFGQYDGVAHGRACAVSAQLSEFNQTQLSGPSKDLSEAPGAYGSCSRGHAARLASYETASALAPWPDPEMGMAPRHIP</sequence>
<proteinExistence type="predicted"/>
<reference evidence="1 2" key="1">
    <citation type="submission" date="2024-05" db="EMBL/GenBank/DDBJ databases">
        <title>Genome sequencing and assembly of Indian major carp, Cirrhinus mrigala (Hamilton, 1822).</title>
        <authorList>
            <person name="Mohindra V."/>
            <person name="Chowdhury L.M."/>
            <person name="Lal K."/>
            <person name="Jena J.K."/>
        </authorList>
    </citation>
    <scope>NUCLEOTIDE SEQUENCE [LARGE SCALE GENOMIC DNA]</scope>
    <source>
        <strain evidence="1">CM1030</strain>
        <tissue evidence="1">Blood</tissue>
    </source>
</reference>
<dbReference type="Proteomes" id="UP001529510">
    <property type="component" value="Unassembled WGS sequence"/>
</dbReference>
<keyword evidence="2" id="KW-1185">Reference proteome</keyword>
<accession>A0ABD0QRI1</accession>
<organism evidence="1 2">
    <name type="scientific">Cirrhinus mrigala</name>
    <name type="common">Mrigala</name>
    <dbReference type="NCBI Taxonomy" id="683832"/>
    <lineage>
        <taxon>Eukaryota</taxon>
        <taxon>Metazoa</taxon>
        <taxon>Chordata</taxon>
        <taxon>Craniata</taxon>
        <taxon>Vertebrata</taxon>
        <taxon>Euteleostomi</taxon>
        <taxon>Actinopterygii</taxon>
        <taxon>Neopterygii</taxon>
        <taxon>Teleostei</taxon>
        <taxon>Ostariophysi</taxon>
        <taxon>Cypriniformes</taxon>
        <taxon>Cyprinidae</taxon>
        <taxon>Labeoninae</taxon>
        <taxon>Labeonini</taxon>
        <taxon>Cirrhinus</taxon>
    </lineage>
</organism>
<name>A0ABD0QRI1_CIRMR</name>
<evidence type="ECO:0008006" key="3">
    <source>
        <dbReference type="Google" id="ProtNLM"/>
    </source>
</evidence>
<evidence type="ECO:0000313" key="1">
    <source>
        <dbReference type="EMBL" id="KAL0188450.1"/>
    </source>
</evidence>